<dbReference type="Pfam" id="PF02902">
    <property type="entry name" value="Peptidase_C48"/>
    <property type="match status" value="1"/>
</dbReference>
<dbReference type="Proteomes" id="UP001328107">
    <property type="component" value="Unassembled WGS sequence"/>
</dbReference>
<keyword evidence="2" id="KW-0645">Protease</keyword>
<name>A0AAN5IFQ0_9BILA</name>
<dbReference type="SUPFAM" id="SSF54001">
    <property type="entry name" value="Cysteine proteinases"/>
    <property type="match status" value="1"/>
</dbReference>
<dbReference type="GO" id="GO:0008234">
    <property type="term" value="F:cysteine-type peptidase activity"/>
    <property type="evidence" value="ECO:0007669"/>
    <property type="project" value="InterPro"/>
</dbReference>
<keyword evidence="6" id="KW-1185">Reference proteome</keyword>
<feature type="domain" description="Ubiquitin-like protease family profile" evidence="4">
    <location>
        <begin position="243"/>
        <end position="449"/>
    </location>
</feature>
<dbReference type="AlphaFoldDB" id="A0AAN5IFQ0"/>
<dbReference type="InterPro" id="IPR038765">
    <property type="entry name" value="Papain-like_cys_pep_sf"/>
</dbReference>
<reference evidence="6" key="1">
    <citation type="submission" date="2022-10" db="EMBL/GenBank/DDBJ databases">
        <title>Genome assembly of Pristionchus species.</title>
        <authorList>
            <person name="Yoshida K."/>
            <person name="Sommer R.J."/>
        </authorList>
    </citation>
    <scope>NUCLEOTIDE SEQUENCE [LARGE SCALE GENOMIC DNA]</scope>
    <source>
        <strain evidence="6">RS5460</strain>
    </source>
</reference>
<dbReference type="PROSITE" id="PS50600">
    <property type="entry name" value="ULP_PROTEASE"/>
    <property type="match status" value="1"/>
</dbReference>
<feature type="non-terminal residue" evidence="5">
    <location>
        <position position="491"/>
    </location>
</feature>
<evidence type="ECO:0000259" key="4">
    <source>
        <dbReference type="PROSITE" id="PS50600"/>
    </source>
</evidence>
<dbReference type="Gene3D" id="3.40.395.10">
    <property type="entry name" value="Adenoviral Proteinase, Chain A"/>
    <property type="match status" value="1"/>
</dbReference>
<feature type="non-terminal residue" evidence="5">
    <location>
        <position position="1"/>
    </location>
</feature>
<dbReference type="EMBL" id="BTRK01000006">
    <property type="protein sequence ID" value="GMR61351.1"/>
    <property type="molecule type" value="Genomic_DNA"/>
</dbReference>
<evidence type="ECO:0000256" key="3">
    <source>
        <dbReference type="ARBA" id="ARBA00022801"/>
    </source>
</evidence>
<proteinExistence type="inferred from homology"/>
<evidence type="ECO:0000313" key="5">
    <source>
        <dbReference type="EMBL" id="GMR61351.1"/>
    </source>
</evidence>
<comment type="caution">
    <text evidence="5">The sequence shown here is derived from an EMBL/GenBank/DDBJ whole genome shotgun (WGS) entry which is preliminary data.</text>
</comment>
<comment type="similarity">
    <text evidence="1">Belongs to the peptidase C48 family.</text>
</comment>
<sequence length="491" mass="55802">LSRGHVDNPYISHGFIGNTLVLEMFNFAMDINNKSMSFIAGPGIVEVYHREDVRMVQLCFFEKGQLSNPELRGAIVVRFVETISFFDKKIDPPETLTLALNLPFKNFRIFKLMAAETERFFTGLPFSRPLKNPPIVEVLSFTRFPEFLKEIIPKVPKLNSSQVRSRIRRELAKDVYDDRAFSVMSVYSNYSLHKGSALSPSIVILSPSIAPLPPSVVCLGDDSEDEMSSQASDDYYYIGNMRCQISRDGLKSLNPGAFLNDEIINIGLGNVQGRFTDVHVFDTYNTAKIFEVFADKNEDYTMSYTDFNQCFGSFFNKQSAEARDVSETFLSKKMLIFPICHCKHWLLVVILNPLLLDNMNAIDSRREKELQPKAYFIDSLRGTPKYADSMLDLRLEATWPPIFTFVRLAAFHHGFCYLNPIACDYSNNIPSQENDWDCGPHTVINAALVAEMLNELSQGKPLMISPEKAGEVMTKVNAFRADFKKYIQSCK</sequence>
<keyword evidence="3" id="KW-0378">Hydrolase</keyword>
<evidence type="ECO:0000313" key="6">
    <source>
        <dbReference type="Proteomes" id="UP001328107"/>
    </source>
</evidence>
<dbReference type="InterPro" id="IPR003653">
    <property type="entry name" value="Peptidase_C48_C"/>
</dbReference>
<protein>
    <recommendedName>
        <fullName evidence="4">Ubiquitin-like protease family profile domain-containing protein</fullName>
    </recommendedName>
</protein>
<evidence type="ECO:0000256" key="2">
    <source>
        <dbReference type="ARBA" id="ARBA00022670"/>
    </source>
</evidence>
<organism evidence="5 6">
    <name type="scientific">Pristionchus mayeri</name>
    <dbReference type="NCBI Taxonomy" id="1317129"/>
    <lineage>
        <taxon>Eukaryota</taxon>
        <taxon>Metazoa</taxon>
        <taxon>Ecdysozoa</taxon>
        <taxon>Nematoda</taxon>
        <taxon>Chromadorea</taxon>
        <taxon>Rhabditida</taxon>
        <taxon>Rhabditina</taxon>
        <taxon>Diplogasteromorpha</taxon>
        <taxon>Diplogasteroidea</taxon>
        <taxon>Neodiplogasteridae</taxon>
        <taxon>Pristionchus</taxon>
    </lineage>
</organism>
<evidence type="ECO:0000256" key="1">
    <source>
        <dbReference type="ARBA" id="ARBA00005234"/>
    </source>
</evidence>
<accession>A0AAN5IFQ0</accession>
<dbReference type="GO" id="GO:0006508">
    <property type="term" value="P:proteolysis"/>
    <property type="evidence" value="ECO:0007669"/>
    <property type="project" value="UniProtKB-KW"/>
</dbReference>
<gene>
    <name evidence="5" type="ORF">PMAYCL1PPCAC_31546</name>
</gene>